<protein>
    <submittedName>
        <fullName evidence="2">DUF4145 domain-containing protein</fullName>
    </submittedName>
</protein>
<accession>A0ABU8MM90</accession>
<evidence type="ECO:0000259" key="1">
    <source>
        <dbReference type="Pfam" id="PF13643"/>
    </source>
</evidence>
<dbReference type="Proteomes" id="UP001385809">
    <property type="component" value="Unassembled WGS sequence"/>
</dbReference>
<dbReference type="Pfam" id="PF13643">
    <property type="entry name" value="DUF4145"/>
    <property type="match status" value="1"/>
</dbReference>
<evidence type="ECO:0000313" key="2">
    <source>
        <dbReference type="EMBL" id="MEJ2868414.1"/>
    </source>
</evidence>
<reference evidence="2 3" key="1">
    <citation type="submission" date="2024-03" db="EMBL/GenBank/DDBJ databases">
        <title>Actinomycetospora sp. OC33-EN08, a novel actinomycete isolated from wild orchid (Aerides multiflora).</title>
        <authorList>
            <person name="Suriyachadkun C."/>
        </authorList>
    </citation>
    <scope>NUCLEOTIDE SEQUENCE [LARGE SCALE GENOMIC DNA]</scope>
    <source>
        <strain evidence="2 3">OC33-EN08</strain>
    </source>
</reference>
<proteinExistence type="predicted"/>
<dbReference type="EMBL" id="JBBEGN010000004">
    <property type="protein sequence ID" value="MEJ2868414.1"/>
    <property type="molecule type" value="Genomic_DNA"/>
</dbReference>
<comment type="caution">
    <text evidence="2">The sequence shown here is derived from an EMBL/GenBank/DDBJ whole genome shotgun (WGS) entry which is preliminary data.</text>
</comment>
<keyword evidence="3" id="KW-1185">Reference proteome</keyword>
<evidence type="ECO:0000313" key="3">
    <source>
        <dbReference type="Proteomes" id="UP001385809"/>
    </source>
</evidence>
<dbReference type="InterPro" id="IPR025285">
    <property type="entry name" value="DUF4145"/>
</dbReference>
<dbReference type="RefSeq" id="WP_337694998.1">
    <property type="nucleotide sequence ID" value="NZ_JBBEGN010000004.1"/>
</dbReference>
<gene>
    <name evidence="2" type="ORF">WCD74_11610</name>
</gene>
<organism evidence="2 3">
    <name type="scientific">Actinomycetospora aurantiaca</name>
    <dbReference type="NCBI Taxonomy" id="3129233"/>
    <lineage>
        <taxon>Bacteria</taxon>
        <taxon>Bacillati</taxon>
        <taxon>Actinomycetota</taxon>
        <taxon>Actinomycetes</taxon>
        <taxon>Pseudonocardiales</taxon>
        <taxon>Pseudonocardiaceae</taxon>
        <taxon>Actinomycetospora</taxon>
    </lineage>
</organism>
<sequence>MPSAVCGWCGVHSNMSVKMVEAGPFDEDEVGQLFGLYKCDHCTASSLGYARVSMRDVRDLLGYGASVTFEIALEIEDNTAGLMWLPHSGANLELNHTPEEIADAAKEARACLNAGYRRASVQLARSVVEATAKDKGITVHNIAPKINEMFNQRLIREHIRDGAHEVRHLGNDMAHGDFTEPVTDEDAQMVLTLMHEVLVEVYESPGRVREAQSRRAARSAGQQP</sequence>
<name>A0ABU8MM90_9PSEU</name>
<feature type="domain" description="DUF4145" evidence="1">
    <location>
        <begin position="106"/>
        <end position="195"/>
    </location>
</feature>